<comment type="similarity">
    <text evidence="9">Belongs to the TatA/E family.</text>
</comment>
<evidence type="ECO:0000256" key="5">
    <source>
        <dbReference type="ARBA" id="ARBA00022927"/>
    </source>
</evidence>
<feature type="compositionally biased region" description="Basic and acidic residues" evidence="10">
    <location>
        <begin position="61"/>
        <end position="75"/>
    </location>
</feature>
<dbReference type="GO" id="GO:0033281">
    <property type="term" value="C:TAT protein transport complex"/>
    <property type="evidence" value="ECO:0007669"/>
    <property type="project" value="UniProtKB-UniRule"/>
</dbReference>
<sequence>MFIPCGAIGMPQLIVIILVIILLFGGRKIPELMRGLGRGVKEFKDAVNKDYTAEESTPAEKPARKQESVEKEPEK</sequence>
<dbReference type="NCBIfam" id="TIGR01411">
    <property type="entry name" value="tatAE"/>
    <property type="match status" value="1"/>
</dbReference>
<evidence type="ECO:0000256" key="4">
    <source>
        <dbReference type="ARBA" id="ARBA00022692"/>
    </source>
</evidence>
<protein>
    <recommendedName>
        <fullName evidence="9">Sec-independent protein translocase protein TatA</fullName>
    </recommendedName>
</protein>
<comment type="function">
    <text evidence="9">Part of the twin-arginine translocation (Tat) system that transports large folded proteins containing a characteristic twin-arginine motif in their signal peptide across membranes. TatA could form the protein-conducting channel of the Tat system.</text>
</comment>
<organism evidence="11 12">
    <name type="scientific">Candidatus Alistipes intestinigallinarum</name>
    <dbReference type="NCBI Taxonomy" id="2838440"/>
    <lineage>
        <taxon>Bacteria</taxon>
        <taxon>Pseudomonadati</taxon>
        <taxon>Bacteroidota</taxon>
        <taxon>Bacteroidia</taxon>
        <taxon>Bacteroidales</taxon>
        <taxon>Rikenellaceae</taxon>
        <taxon>Alistipes</taxon>
    </lineage>
</organism>
<evidence type="ECO:0000256" key="7">
    <source>
        <dbReference type="ARBA" id="ARBA00023010"/>
    </source>
</evidence>
<dbReference type="Proteomes" id="UP000886844">
    <property type="component" value="Unassembled WGS sequence"/>
</dbReference>
<keyword evidence="7 9" id="KW-0811">Translocation</keyword>
<keyword evidence="2 9" id="KW-0813">Transport</keyword>
<evidence type="ECO:0000313" key="11">
    <source>
        <dbReference type="EMBL" id="HIY68101.1"/>
    </source>
</evidence>
<dbReference type="InterPro" id="IPR006312">
    <property type="entry name" value="TatA/E"/>
</dbReference>
<evidence type="ECO:0000256" key="3">
    <source>
        <dbReference type="ARBA" id="ARBA00022475"/>
    </source>
</evidence>
<keyword evidence="3 9" id="KW-1003">Cell membrane</keyword>
<evidence type="ECO:0000256" key="10">
    <source>
        <dbReference type="SAM" id="MobiDB-lite"/>
    </source>
</evidence>
<evidence type="ECO:0000313" key="12">
    <source>
        <dbReference type="Proteomes" id="UP000886844"/>
    </source>
</evidence>
<evidence type="ECO:0000256" key="9">
    <source>
        <dbReference type="HAMAP-Rule" id="MF_00236"/>
    </source>
</evidence>
<dbReference type="Gene3D" id="1.20.5.3310">
    <property type="match status" value="1"/>
</dbReference>
<feature type="region of interest" description="Disordered" evidence="10">
    <location>
        <begin position="51"/>
        <end position="75"/>
    </location>
</feature>
<name>A0A9D2CAA4_9BACT</name>
<comment type="subcellular location">
    <subcellularLocation>
        <location evidence="1 9">Cell membrane</location>
        <topology evidence="1 9">Single-pass membrane protein</topology>
    </subcellularLocation>
</comment>
<accession>A0A9D2CAA4</accession>
<dbReference type="HAMAP" id="MF_00236">
    <property type="entry name" value="TatA_E"/>
    <property type="match status" value="1"/>
</dbReference>
<dbReference type="PANTHER" id="PTHR42982:SF1">
    <property type="entry name" value="SEC-INDEPENDENT PROTEIN TRANSLOCASE PROTEIN TATA"/>
    <property type="match status" value="1"/>
</dbReference>
<dbReference type="PANTHER" id="PTHR42982">
    <property type="entry name" value="SEC-INDEPENDENT PROTEIN TRANSLOCASE PROTEIN TATA"/>
    <property type="match status" value="1"/>
</dbReference>
<evidence type="ECO:0000256" key="1">
    <source>
        <dbReference type="ARBA" id="ARBA00004162"/>
    </source>
</evidence>
<evidence type="ECO:0000256" key="6">
    <source>
        <dbReference type="ARBA" id="ARBA00022989"/>
    </source>
</evidence>
<gene>
    <name evidence="9" type="primary">tatA</name>
    <name evidence="11" type="ORF">H9828_01645</name>
</gene>
<dbReference type="GO" id="GO:0043953">
    <property type="term" value="P:protein transport by the Tat complex"/>
    <property type="evidence" value="ECO:0007669"/>
    <property type="project" value="UniProtKB-UniRule"/>
</dbReference>
<dbReference type="InterPro" id="IPR003369">
    <property type="entry name" value="TatA/B/E"/>
</dbReference>
<reference evidence="11" key="1">
    <citation type="journal article" date="2021" name="PeerJ">
        <title>Extensive microbial diversity within the chicken gut microbiome revealed by metagenomics and culture.</title>
        <authorList>
            <person name="Gilroy R."/>
            <person name="Ravi A."/>
            <person name="Getino M."/>
            <person name="Pursley I."/>
            <person name="Horton D.L."/>
            <person name="Alikhan N.F."/>
            <person name="Baker D."/>
            <person name="Gharbi K."/>
            <person name="Hall N."/>
            <person name="Watson M."/>
            <person name="Adriaenssens E.M."/>
            <person name="Foster-Nyarko E."/>
            <person name="Jarju S."/>
            <person name="Secka A."/>
            <person name="Antonio M."/>
            <person name="Oren A."/>
            <person name="Chaudhuri R.R."/>
            <person name="La Ragione R."/>
            <person name="Hildebrand F."/>
            <person name="Pallen M.J."/>
        </authorList>
    </citation>
    <scope>NUCLEOTIDE SEQUENCE</scope>
    <source>
        <strain evidence="11">5134</strain>
    </source>
</reference>
<dbReference type="GO" id="GO:0008320">
    <property type="term" value="F:protein transmembrane transporter activity"/>
    <property type="evidence" value="ECO:0007669"/>
    <property type="project" value="UniProtKB-UniRule"/>
</dbReference>
<evidence type="ECO:0000256" key="2">
    <source>
        <dbReference type="ARBA" id="ARBA00022448"/>
    </source>
</evidence>
<keyword evidence="5 9" id="KW-0653">Protein transport</keyword>
<dbReference type="EMBL" id="DXDA01000015">
    <property type="protein sequence ID" value="HIY68101.1"/>
    <property type="molecule type" value="Genomic_DNA"/>
</dbReference>
<keyword evidence="6 9" id="KW-1133">Transmembrane helix</keyword>
<comment type="caution">
    <text evidence="11">The sequence shown here is derived from an EMBL/GenBank/DDBJ whole genome shotgun (WGS) entry which is preliminary data.</text>
</comment>
<dbReference type="Pfam" id="PF02416">
    <property type="entry name" value="TatA_B_E"/>
    <property type="match status" value="1"/>
</dbReference>
<reference evidence="11" key="2">
    <citation type="submission" date="2021-04" db="EMBL/GenBank/DDBJ databases">
        <authorList>
            <person name="Gilroy R."/>
        </authorList>
    </citation>
    <scope>NUCLEOTIDE SEQUENCE</scope>
    <source>
        <strain evidence="11">5134</strain>
    </source>
</reference>
<proteinExistence type="inferred from homology"/>
<dbReference type="AlphaFoldDB" id="A0A9D2CAA4"/>
<feature type="transmembrane region" description="Helical" evidence="9">
    <location>
        <begin position="6"/>
        <end position="24"/>
    </location>
</feature>
<evidence type="ECO:0000256" key="8">
    <source>
        <dbReference type="ARBA" id="ARBA00023136"/>
    </source>
</evidence>
<keyword evidence="8 9" id="KW-0472">Membrane</keyword>
<keyword evidence="4 9" id="KW-0812">Transmembrane</keyword>
<comment type="subunit">
    <text evidence="9">Forms a complex with TatC.</text>
</comment>